<evidence type="ECO:0000313" key="3">
    <source>
        <dbReference type="Proteomes" id="UP001234495"/>
    </source>
</evidence>
<evidence type="ECO:0000259" key="1">
    <source>
        <dbReference type="Pfam" id="PF01571"/>
    </source>
</evidence>
<dbReference type="SUPFAM" id="SSF103025">
    <property type="entry name" value="Folate-binding domain"/>
    <property type="match status" value="1"/>
</dbReference>
<feature type="domain" description="GCVT N-terminal" evidence="1">
    <location>
        <begin position="14"/>
        <end position="264"/>
    </location>
</feature>
<dbReference type="InterPro" id="IPR006222">
    <property type="entry name" value="GCVT_N"/>
</dbReference>
<organism evidence="2 3">
    <name type="scientific">Metabacillus malikii</name>
    <dbReference type="NCBI Taxonomy" id="1504265"/>
    <lineage>
        <taxon>Bacteria</taxon>
        <taxon>Bacillati</taxon>
        <taxon>Bacillota</taxon>
        <taxon>Bacilli</taxon>
        <taxon>Bacillales</taxon>
        <taxon>Bacillaceae</taxon>
        <taxon>Metabacillus</taxon>
    </lineage>
</organism>
<comment type="caution">
    <text evidence="2">The sequence shown here is derived from an EMBL/GenBank/DDBJ whole genome shotgun (WGS) entry which is preliminary data.</text>
</comment>
<protein>
    <submittedName>
        <fullName evidence="2">Aminomethyltransferase</fullName>
        <ecNumber evidence="2">2.1.2.10</ecNumber>
    </submittedName>
</protein>
<dbReference type="Gene3D" id="3.30.1360.120">
    <property type="entry name" value="Probable tRNA modification gtpase trme, domain 1"/>
    <property type="match status" value="1"/>
</dbReference>
<name>A0ABT9Z9Z8_9BACI</name>
<keyword evidence="2" id="KW-0808">Transferase</keyword>
<evidence type="ECO:0000313" key="2">
    <source>
        <dbReference type="EMBL" id="MDQ0229078.1"/>
    </source>
</evidence>
<dbReference type="GO" id="GO:0004047">
    <property type="term" value="F:aminomethyltransferase activity"/>
    <property type="evidence" value="ECO:0007669"/>
    <property type="project" value="UniProtKB-EC"/>
</dbReference>
<accession>A0ABT9Z9Z8</accession>
<dbReference type="RefSeq" id="WP_307336181.1">
    <property type="nucleotide sequence ID" value="NZ_JAUSUD010000001.1"/>
</dbReference>
<dbReference type="Pfam" id="PF01571">
    <property type="entry name" value="GCV_T"/>
    <property type="match status" value="1"/>
</dbReference>
<dbReference type="InterPro" id="IPR027266">
    <property type="entry name" value="TrmE/GcvT-like"/>
</dbReference>
<dbReference type="PANTHER" id="PTHR43757:SF2">
    <property type="entry name" value="AMINOMETHYLTRANSFERASE, MITOCHONDRIAL"/>
    <property type="match status" value="1"/>
</dbReference>
<dbReference type="PIRSF" id="PIRSF006487">
    <property type="entry name" value="GcvT"/>
    <property type="match status" value="1"/>
</dbReference>
<dbReference type="EC" id="2.1.2.10" evidence="2"/>
<dbReference type="PANTHER" id="PTHR43757">
    <property type="entry name" value="AMINOMETHYLTRANSFERASE"/>
    <property type="match status" value="1"/>
</dbReference>
<gene>
    <name evidence="2" type="ORF">J2S19_000328</name>
</gene>
<proteinExistence type="predicted"/>
<reference evidence="2 3" key="1">
    <citation type="submission" date="2023-07" db="EMBL/GenBank/DDBJ databases">
        <title>Genomic Encyclopedia of Type Strains, Phase IV (KMG-IV): sequencing the most valuable type-strain genomes for metagenomic binning, comparative biology and taxonomic classification.</title>
        <authorList>
            <person name="Goeker M."/>
        </authorList>
    </citation>
    <scope>NUCLEOTIDE SEQUENCE [LARGE SCALE GENOMIC DNA]</scope>
    <source>
        <strain evidence="2 3">DSM 29005</strain>
    </source>
</reference>
<keyword evidence="3" id="KW-1185">Reference proteome</keyword>
<dbReference type="InterPro" id="IPR028896">
    <property type="entry name" value="GcvT/YgfZ/DmdA"/>
</dbReference>
<dbReference type="Proteomes" id="UP001234495">
    <property type="component" value="Unassembled WGS sequence"/>
</dbReference>
<sequence>MNTTLKLSSFTQSTSQNAELVDKAGYGVVEYYTDVKAEYSAIRHGAGIYDATANGLIKVSGGQFLEFVNDFITIDIEFLDIEKSVFSLILDEQGNIIDLVTVYLLDESIIIETSPIKRETIFTRLRELSTVHEVEIEDLTESTTLLQIEGPYSWKVCEKLIDFEISSIPFQSFVEFEYNEQAAILARTGVTGEYGYKVFVKHEHAVELYNFLLSQNHREFLVKPVGYKALTITMLEIRQPHIEFDLNGLSVYEATAEWLISFNKEQFIGKDALLNKREQQSNRIIVGFALQAENELQAGDVVCVDGPIGEIIQIEYSYELKKYIGLILINKEIGVSNLTIDLTVERLQKSTQIQTISSPYIIPISWKNKIT</sequence>
<dbReference type="EMBL" id="JAUSUD010000001">
    <property type="protein sequence ID" value="MDQ0229078.1"/>
    <property type="molecule type" value="Genomic_DNA"/>
</dbReference>